<proteinExistence type="predicted"/>
<reference evidence="2 3" key="1">
    <citation type="submission" date="2020-04" db="EMBL/GenBank/DDBJ databases">
        <title>Ferrimonas sp. S7 isolated from sea water.</title>
        <authorList>
            <person name="Bae S.S."/>
            <person name="Baek K."/>
        </authorList>
    </citation>
    <scope>NUCLEOTIDE SEQUENCE [LARGE SCALE GENOMIC DNA]</scope>
    <source>
        <strain evidence="2 3">S7</strain>
    </source>
</reference>
<gene>
    <name evidence="2" type="ORF">HER31_01660</name>
</gene>
<organism evidence="2 3">
    <name type="scientific">Ferrimonas lipolytica</name>
    <dbReference type="NCBI Taxonomy" id="2724191"/>
    <lineage>
        <taxon>Bacteria</taxon>
        <taxon>Pseudomonadati</taxon>
        <taxon>Pseudomonadota</taxon>
        <taxon>Gammaproteobacteria</taxon>
        <taxon>Alteromonadales</taxon>
        <taxon>Ferrimonadaceae</taxon>
        <taxon>Ferrimonas</taxon>
    </lineage>
</organism>
<dbReference type="RefSeq" id="WP_168658977.1">
    <property type="nucleotide sequence ID" value="NZ_CP051180.1"/>
</dbReference>
<accession>A0A6H1UBY6</accession>
<evidence type="ECO:0000256" key="1">
    <source>
        <dbReference type="SAM" id="SignalP"/>
    </source>
</evidence>
<dbReference type="Proteomes" id="UP000501602">
    <property type="component" value="Chromosome"/>
</dbReference>
<feature type="chain" id="PRO_5026002808" evidence="1">
    <location>
        <begin position="22"/>
        <end position="615"/>
    </location>
</feature>
<evidence type="ECO:0000313" key="2">
    <source>
        <dbReference type="EMBL" id="QIZ75716.1"/>
    </source>
</evidence>
<dbReference type="AlphaFoldDB" id="A0A6H1UBY6"/>
<dbReference type="EMBL" id="CP051180">
    <property type="protein sequence ID" value="QIZ75716.1"/>
    <property type="molecule type" value="Genomic_DNA"/>
</dbReference>
<keyword evidence="3" id="KW-1185">Reference proteome</keyword>
<protein>
    <submittedName>
        <fullName evidence="2">DUF885 domain-containing protein</fullName>
    </submittedName>
</protein>
<dbReference type="InterPro" id="IPR010281">
    <property type="entry name" value="DUF885"/>
</dbReference>
<evidence type="ECO:0000313" key="3">
    <source>
        <dbReference type="Proteomes" id="UP000501602"/>
    </source>
</evidence>
<keyword evidence="1" id="KW-0732">Signal</keyword>
<dbReference type="PANTHER" id="PTHR33361:SF16">
    <property type="entry name" value="DUF885 DOMAIN-CONTAINING PROTEIN"/>
    <property type="match status" value="1"/>
</dbReference>
<dbReference type="KEGG" id="fes:HER31_01660"/>
<sequence>MKKLSVAIALALSSASLAGFASDTLSPTASQIAANTAVNNAVIQTESERADQLFEQIFMENVMASPVFQSYLGIKKDQDKWDDLSLEADDKKLQRTKKHLELLLQLDETKLEGQTRISYQLMKQSLEHTIEDDKWRYYNYPVTQMYGYQSGTPSFLINQHAIGNVTDANAYISRLKGIKQRFEQGITQLKKRESLGIMAPKFTFAYAISDSNNVISGAPFDAGEDSPLWADFKTKVGNLEIDPATKAQLLAEAEQALKSQVKSGYQQLITFLEGQAERADTKDGAWKLPKGDEYYQVKLQRTTTTNLNAQQIHQLGLDEVARIHDEMRAIMKKVGFDGSLQQFFEFMRTDKQFYLDSDQEGRDQYLSEATAIIEDMESRLDESFNIKPKARLTVKRVEPFREVSAGKAFYQQPAPDGSRPGIYYANLYDMADMPTYQMEALAFHEGIPGHHMQIAIAQELPELPKFRRFGSYTAYIEGWGLYSEYLPKEMGYYQDPYSDFGRLAMELWRACRLVVDTGIHANKWSREQAIDYLATNTPNAQGDVVKAIERYIVMPSQATAYKIGMNKILNLRQLAKQQLGDKFTLPDFHDAILANGPVPLDIMEQQVNQYVQTRL</sequence>
<dbReference type="Pfam" id="PF05960">
    <property type="entry name" value="DUF885"/>
    <property type="match status" value="1"/>
</dbReference>
<feature type="signal peptide" evidence="1">
    <location>
        <begin position="1"/>
        <end position="21"/>
    </location>
</feature>
<name>A0A6H1UBY6_9GAMM</name>
<dbReference type="PANTHER" id="PTHR33361">
    <property type="entry name" value="GLR0591 PROTEIN"/>
    <property type="match status" value="1"/>
</dbReference>